<evidence type="ECO:0000313" key="1">
    <source>
        <dbReference type="EMBL" id="GFY60730.1"/>
    </source>
</evidence>
<comment type="caution">
    <text evidence="1">The sequence shown here is derived from an EMBL/GenBank/DDBJ whole genome shotgun (WGS) entry which is preliminary data.</text>
</comment>
<dbReference type="AlphaFoldDB" id="A0A8X6XY47"/>
<organism evidence="1 2">
    <name type="scientific">Trichonephila inaurata madagascariensis</name>
    <dbReference type="NCBI Taxonomy" id="2747483"/>
    <lineage>
        <taxon>Eukaryota</taxon>
        <taxon>Metazoa</taxon>
        <taxon>Ecdysozoa</taxon>
        <taxon>Arthropoda</taxon>
        <taxon>Chelicerata</taxon>
        <taxon>Arachnida</taxon>
        <taxon>Araneae</taxon>
        <taxon>Araneomorphae</taxon>
        <taxon>Entelegynae</taxon>
        <taxon>Araneoidea</taxon>
        <taxon>Nephilidae</taxon>
        <taxon>Trichonephila</taxon>
        <taxon>Trichonephila inaurata</taxon>
    </lineage>
</organism>
<proteinExistence type="predicted"/>
<dbReference type="EMBL" id="BMAV01013272">
    <property type="protein sequence ID" value="GFY60730.1"/>
    <property type="molecule type" value="Genomic_DNA"/>
</dbReference>
<evidence type="ECO:0000313" key="2">
    <source>
        <dbReference type="Proteomes" id="UP000886998"/>
    </source>
</evidence>
<accession>A0A8X6XY47</accession>
<name>A0A8X6XY47_9ARAC</name>
<sequence length="101" mass="11631">MQFPKTAVNLLQRIFANMVRYCNYISFHRRLPLLKEIPNKKKGEGVMGILSNPYPINLRPFPQVGIKAPLKCGLFGGQPRCLVYKRGREEGSGRRPSRFLR</sequence>
<keyword evidence="2" id="KW-1185">Reference proteome</keyword>
<gene>
    <name evidence="1" type="ORF">TNIN_396461</name>
</gene>
<dbReference type="Proteomes" id="UP000886998">
    <property type="component" value="Unassembled WGS sequence"/>
</dbReference>
<reference evidence="1" key="1">
    <citation type="submission" date="2020-08" db="EMBL/GenBank/DDBJ databases">
        <title>Multicomponent nature underlies the extraordinary mechanical properties of spider dragline silk.</title>
        <authorList>
            <person name="Kono N."/>
            <person name="Nakamura H."/>
            <person name="Mori M."/>
            <person name="Yoshida Y."/>
            <person name="Ohtoshi R."/>
            <person name="Malay A.D."/>
            <person name="Moran D.A.P."/>
            <person name="Tomita M."/>
            <person name="Numata K."/>
            <person name="Arakawa K."/>
        </authorList>
    </citation>
    <scope>NUCLEOTIDE SEQUENCE</scope>
</reference>
<protein>
    <submittedName>
        <fullName evidence="1">Uncharacterized protein</fullName>
    </submittedName>
</protein>